<dbReference type="GO" id="GO:0050633">
    <property type="term" value="F:acetyl-CoA C-myristoyltransferase activity"/>
    <property type="evidence" value="ECO:0007669"/>
    <property type="project" value="UniProtKB-EC"/>
</dbReference>
<dbReference type="InterPro" id="IPR020617">
    <property type="entry name" value="Thiolase_C"/>
</dbReference>
<evidence type="ECO:0000256" key="5">
    <source>
        <dbReference type="ARBA" id="ARBA00010982"/>
    </source>
</evidence>
<evidence type="ECO:0000256" key="2">
    <source>
        <dbReference type="ARBA" id="ARBA00004273"/>
    </source>
</evidence>
<dbReference type="InterPro" id="IPR020615">
    <property type="entry name" value="Thiolase_acyl_enz_int_AS"/>
</dbReference>
<dbReference type="GO" id="GO:0005741">
    <property type="term" value="C:mitochondrial outer membrane"/>
    <property type="evidence" value="ECO:0007669"/>
    <property type="project" value="UniProtKB-SubCell"/>
</dbReference>
<comment type="catalytic activity">
    <reaction evidence="24">
        <text>hexanoyl-CoA + acetyl-CoA = 3-oxooctanoyl-CoA + CoA</text>
        <dbReference type="Rhea" id="RHEA:31203"/>
        <dbReference type="ChEBI" id="CHEBI:57287"/>
        <dbReference type="ChEBI" id="CHEBI:57288"/>
        <dbReference type="ChEBI" id="CHEBI:62619"/>
        <dbReference type="ChEBI" id="CHEBI:62620"/>
    </reaction>
    <physiologicalReaction direction="right-to-left" evidence="24">
        <dbReference type="Rhea" id="RHEA:31205"/>
    </physiologicalReaction>
</comment>
<evidence type="ECO:0000259" key="32">
    <source>
        <dbReference type="Pfam" id="PF02803"/>
    </source>
</evidence>
<dbReference type="GO" id="GO:0005783">
    <property type="term" value="C:endoplasmic reticulum"/>
    <property type="evidence" value="ECO:0007669"/>
    <property type="project" value="UniProtKB-SubCell"/>
</dbReference>
<gene>
    <name evidence="33" type="ORF">APZ42_029491</name>
</gene>
<comment type="caution">
    <text evidence="33">The sequence shown here is derived from an EMBL/GenBank/DDBJ whole genome shotgun (WGS) entry which is preliminary data.</text>
</comment>
<comment type="subunit">
    <text evidence="22">Heterotetramer of 2 alpha/HADHA and 2 beta/HADHB subunits; forms the mitochondrial trifunctional enzyme. Also purified as higher order heterooligomers including a 4 alpha/HADHA and 4 beta/HADHB heterooligomer which physiological significance remains unclear. The mitochondrial trifunctional enzyme interacts with MTLN. Interacts with RSAD2/viperin.</text>
</comment>
<comment type="pathway">
    <text evidence="4">Lipid metabolism.</text>
</comment>
<comment type="catalytic activity">
    <reaction evidence="28">
        <text>dodecanoyl-CoA + acetyl-CoA = 3-oxotetradecanoyl-CoA + CoA</text>
        <dbReference type="Rhea" id="RHEA:31091"/>
        <dbReference type="ChEBI" id="CHEBI:57287"/>
        <dbReference type="ChEBI" id="CHEBI:57288"/>
        <dbReference type="ChEBI" id="CHEBI:57375"/>
        <dbReference type="ChEBI" id="CHEBI:62543"/>
    </reaction>
    <physiologicalReaction direction="right-to-left" evidence="28">
        <dbReference type="Rhea" id="RHEA:31093"/>
    </physiologicalReaction>
</comment>
<proteinExistence type="inferred from homology"/>
<name>A0A164PM21_9CRUS</name>
<comment type="subcellular location">
    <subcellularLocation>
        <location evidence="1">Endoplasmic reticulum</location>
    </subcellularLocation>
    <subcellularLocation>
        <location evidence="2">Mitochondrion inner membrane</location>
    </subcellularLocation>
    <subcellularLocation>
        <location evidence="3">Mitochondrion outer membrane</location>
    </subcellularLocation>
</comment>
<sequence length="538" mass="58055">MNQLPSCLHVHVFPTLPRCCQFVYLCLNLVSAFAHLSAVNGDLFKQILEIQTAVVDSPRKEISVIIRMAAQISRVNSVAFLRSGTRNVSTTLPALYAAGQKTKPSLARPNQKNIVLVDAVRTPFLLSGTNYAKLMPHDLARNALLGLVQKTGFPKELVEYIAFGTVIQEVKTSNVAREAALGAGFSEKTPAHTVTMACISSNQAMSTCIGYMQSGVYDVCVAGGVEFMSDVPIRHSRKMRSVMLKANKAKTVGQRLSLLSQLDLKALIPELPAVAEFSTGETMGHSADRLAASFNISRKDQDAFALRSHQFAHDAAEKGLLSDIIPYQVPGQDKPITCDNGIRVSAPEQLQKLKPAFIKPHGTVTAANASFLTDGASACLMMTEDKAKQLGLKPKAYLRDFVYVSQDPKDQLLLGPAYATPRVLEKAGLGMNDIDVWEVHEAFAAQILANLSAMDSDWFCKTYMGRSGKVGAPDMSKFNLWGGSLSIGHPFGATGVRLAIHAANRLIHEDGKYACIAACAAGGQGVGMIIERHPDGKL</sequence>
<keyword evidence="10" id="KW-0276">Fatty acid metabolism</keyword>
<protein>
    <recommendedName>
        <fullName evidence="19">Trifunctional enzyme subunit beta, mitochondrial</fullName>
        <ecNumber evidence="17">2.3.1.155</ecNumber>
        <ecNumber evidence="18">2.3.1.16</ecNumber>
    </recommendedName>
    <alternativeName>
        <fullName evidence="20">TP-beta</fullName>
    </alternativeName>
</protein>
<dbReference type="Pfam" id="PF00108">
    <property type="entry name" value="Thiolase_N"/>
    <property type="match status" value="1"/>
</dbReference>
<evidence type="ECO:0000256" key="30">
    <source>
        <dbReference type="RuleBase" id="RU003557"/>
    </source>
</evidence>
<organism evidence="33 34">
    <name type="scientific">Daphnia magna</name>
    <dbReference type="NCBI Taxonomy" id="35525"/>
    <lineage>
        <taxon>Eukaryota</taxon>
        <taxon>Metazoa</taxon>
        <taxon>Ecdysozoa</taxon>
        <taxon>Arthropoda</taxon>
        <taxon>Crustacea</taxon>
        <taxon>Branchiopoda</taxon>
        <taxon>Diplostraca</taxon>
        <taxon>Cladocera</taxon>
        <taxon>Anomopoda</taxon>
        <taxon>Daphniidae</taxon>
        <taxon>Daphnia</taxon>
    </lineage>
</organism>
<evidence type="ECO:0000256" key="28">
    <source>
        <dbReference type="ARBA" id="ARBA00049270"/>
    </source>
</evidence>
<evidence type="ECO:0000256" key="6">
    <source>
        <dbReference type="ARBA" id="ARBA00022679"/>
    </source>
</evidence>
<evidence type="ECO:0000256" key="4">
    <source>
        <dbReference type="ARBA" id="ARBA00005189"/>
    </source>
</evidence>
<dbReference type="AlphaFoldDB" id="A0A164PM21"/>
<comment type="catalytic activity">
    <reaction evidence="29">
        <text>octanoyl-CoA + acetyl-CoA = 3-oxodecanoyl-CoA + CoA</text>
        <dbReference type="Rhea" id="RHEA:31087"/>
        <dbReference type="ChEBI" id="CHEBI:57287"/>
        <dbReference type="ChEBI" id="CHEBI:57288"/>
        <dbReference type="ChEBI" id="CHEBI:57386"/>
        <dbReference type="ChEBI" id="CHEBI:62548"/>
    </reaction>
    <physiologicalReaction direction="right-to-left" evidence="29">
        <dbReference type="Rhea" id="RHEA:31089"/>
    </physiologicalReaction>
</comment>
<comment type="catalytic activity">
    <reaction evidence="23">
        <text>tetradecanoyl-CoA + acetyl-CoA = 3-oxohexadecanoyl-CoA + CoA</text>
        <dbReference type="Rhea" id="RHEA:18161"/>
        <dbReference type="ChEBI" id="CHEBI:57287"/>
        <dbReference type="ChEBI" id="CHEBI:57288"/>
        <dbReference type="ChEBI" id="CHEBI:57349"/>
        <dbReference type="ChEBI" id="CHEBI:57385"/>
        <dbReference type="EC" id="2.3.1.155"/>
    </reaction>
    <physiologicalReaction direction="right-to-left" evidence="23">
        <dbReference type="Rhea" id="RHEA:18163"/>
    </physiologicalReaction>
</comment>
<keyword evidence="16 30" id="KW-0012">Acyltransferase</keyword>
<dbReference type="GO" id="GO:0006635">
    <property type="term" value="P:fatty acid beta-oxidation"/>
    <property type="evidence" value="ECO:0007669"/>
    <property type="project" value="TreeGrafter"/>
</dbReference>
<dbReference type="PROSITE" id="PS00737">
    <property type="entry name" value="THIOLASE_2"/>
    <property type="match status" value="1"/>
</dbReference>
<reference evidence="33 34" key="1">
    <citation type="submission" date="2016-03" db="EMBL/GenBank/DDBJ databases">
        <title>EvidentialGene: Evidence-directed Construction of Genes on Genomes.</title>
        <authorList>
            <person name="Gilbert D.G."/>
            <person name="Choi J.-H."/>
            <person name="Mockaitis K."/>
            <person name="Colbourne J."/>
            <person name="Pfrender M."/>
        </authorList>
    </citation>
    <scope>NUCLEOTIDE SEQUENCE [LARGE SCALE GENOMIC DNA]</scope>
    <source>
        <strain evidence="33 34">Xinb3</strain>
        <tissue evidence="33">Complete organism</tissue>
    </source>
</reference>
<keyword evidence="13" id="KW-0443">Lipid metabolism</keyword>
<dbReference type="FunFam" id="3.40.47.10:FF:000020">
    <property type="entry name" value="Putative trifunctional enzyme subunit beta mitochondrial"/>
    <property type="match status" value="1"/>
</dbReference>
<evidence type="ECO:0000256" key="20">
    <source>
        <dbReference type="ARBA" id="ARBA00043259"/>
    </source>
</evidence>
<keyword evidence="9" id="KW-0256">Endoplasmic reticulum</keyword>
<evidence type="ECO:0000256" key="8">
    <source>
        <dbReference type="ARBA" id="ARBA00022792"/>
    </source>
</evidence>
<keyword evidence="12" id="KW-0007">Acetylation</keyword>
<evidence type="ECO:0000256" key="24">
    <source>
        <dbReference type="ARBA" id="ARBA00048001"/>
    </source>
</evidence>
<evidence type="ECO:0000256" key="14">
    <source>
        <dbReference type="ARBA" id="ARBA00023128"/>
    </source>
</evidence>
<dbReference type="InterPro" id="IPR002155">
    <property type="entry name" value="Thiolase"/>
</dbReference>
<evidence type="ECO:0000256" key="9">
    <source>
        <dbReference type="ARBA" id="ARBA00022824"/>
    </source>
</evidence>
<dbReference type="Pfam" id="PF02803">
    <property type="entry name" value="Thiolase_C"/>
    <property type="match status" value="1"/>
</dbReference>
<dbReference type="Proteomes" id="UP000076858">
    <property type="component" value="Unassembled WGS sequence"/>
</dbReference>
<evidence type="ECO:0000313" key="33">
    <source>
        <dbReference type="EMBL" id="KZS06960.1"/>
    </source>
</evidence>
<dbReference type="Gene3D" id="3.40.47.10">
    <property type="match status" value="1"/>
</dbReference>
<evidence type="ECO:0000256" key="25">
    <source>
        <dbReference type="ARBA" id="ARBA00048004"/>
    </source>
</evidence>
<keyword evidence="14" id="KW-0496">Mitochondrion</keyword>
<comment type="function">
    <text evidence="21">Mitochondrial trifunctional enzyme catalyzes the last three of the four reactions of the mitochondrial beta-oxidation pathway. The mitochondrial beta-oxidation pathway is the major energy-producing process in tissues and is performed through four consecutive reactions breaking down fatty acids into acetyl-CoA. Among the enzymes involved in this pathway, the trifunctional enzyme exhibits specificity for long-chain fatty acids. Mitochondrial trifunctional enzyme is a heterotetrameric complex composed of two proteins, the trifunctional enzyme subunit alpha/HADHA carries the 2,3-enoyl-CoA hydratase and the 3-hydroxyacyl-CoA dehydrogenase activities, while the trifunctional enzyme subunit beta/HADHB described here bears the 3-ketoacyl-CoA thiolase activity.</text>
</comment>
<dbReference type="EC" id="2.3.1.155" evidence="17"/>
<evidence type="ECO:0000256" key="26">
    <source>
        <dbReference type="ARBA" id="ARBA00048553"/>
    </source>
</evidence>
<dbReference type="InterPro" id="IPR020616">
    <property type="entry name" value="Thiolase_N"/>
</dbReference>
<evidence type="ECO:0000256" key="1">
    <source>
        <dbReference type="ARBA" id="ARBA00004240"/>
    </source>
</evidence>
<dbReference type="GO" id="GO:0016507">
    <property type="term" value="C:mitochondrial fatty acid beta-oxidation multienzyme complex"/>
    <property type="evidence" value="ECO:0007669"/>
    <property type="project" value="UniProtKB-ARBA"/>
</dbReference>
<comment type="catalytic activity">
    <reaction evidence="27">
        <text>an acyl-CoA + acetyl-CoA = a 3-oxoacyl-CoA + CoA</text>
        <dbReference type="Rhea" id="RHEA:21564"/>
        <dbReference type="ChEBI" id="CHEBI:57287"/>
        <dbReference type="ChEBI" id="CHEBI:57288"/>
        <dbReference type="ChEBI" id="CHEBI:58342"/>
        <dbReference type="ChEBI" id="CHEBI:90726"/>
        <dbReference type="EC" id="2.3.1.16"/>
    </reaction>
    <physiologicalReaction direction="right-to-left" evidence="27">
        <dbReference type="Rhea" id="RHEA:21566"/>
    </physiologicalReaction>
</comment>
<dbReference type="CDD" id="cd00751">
    <property type="entry name" value="thiolase"/>
    <property type="match status" value="1"/>
</dbReference>
<accession>A0A164PM21</accession>
<evidence type="ECO:0000256" key="13">
    <source>
        <dbReference type="ARBA" id="ARBA00023098"/>
    </source>
</evidence>
<evidence type="ECO:0000256" key="3">
    <source>
        <dbReference type="ARBA" id="ARBA00004294"/>
    </source>
</evidence>
<keyword evidence="34" id="KW-1185">Reference proteome</keyword>
<evidence type="ECO:0000256" key="19">
    <source>
        <dbReference type="ARBA" id="ARBA00039414"/>
    </source>
</evidence>
<comment type="catalytic activity">
    <reaction evidence="25">
        <text>decanoyl-CoA + acetyl-CoA = 3-oxododecanoyl-CoA + CoA</text>
        <dbReference type="Rhea" id="RHEA:31183"/>
        <dbReference type="ChEBI" id="CHEBI:57287"/>
        <dbReference type="ChEBI" id="CHEBI:57288"/>
        <dbReference type="ChEBI" id="CHEBI:61430"/>
        <dbReference type="ChEBI" id="CHEBI:62615"/>
    </reaction>
    <physiologicalReaction direction="right-to-left" evidence="25">
        <dbReference type="Rhea" id="RHEA:31185"/>
    </physiologicalReaction>
</comment>
<evidence type="ECO:0000256" key="11">
    <source>
        <dbReference type="ARBA" id="ARBA00022946"/>
    </source>
</evidence>
<comment type="catalytic activity">
    <reaction evidence="26">
        <text>butanoyl-CoA + acetyl-CoA = 3-oxohexanoyl-CoA + CoA</text>
        <dbReference type="Rhea" id="RHEA:31111"/>
        <dbReference type="ChEBI" id="CHEBI:57287"/>
        <dbReference type="ChEBI" id="CHEBI:57288"/>
        <dbReference type="ChEBI" id="CHEBI:57371"/>
        <dbReference type="ChEBI" id="CHEBI:62418"/>
    </reaction>
    <physiologicalReaction direction="right-to-left" evidence="26">
        <dbReference type="Rhea" id="RHEA:31113"/>
    </physiologicalReaction>
</comment>
<dbReference type="STRING" id="35525.A0A164PM21"/>
<evidence type="ECO:0000256" key="15">
    <source>
        <dbReference type="ARBA" id="ARBA00023136"/>
    </source>
</evidence>
<dbReference type="InterPro" id="IPR016039">
    <property type="entry name" value="Thiolase-like"/>
</dbReference>
<evidence type="ECO:0000256" key="17">
    <source>
        <dbReference type="ARBA" id="ARBA00024058"/>
    </source>
</evidence>
<keyword evidence="11" id="KW-0809">Transit peptide</keyword>
<dbReference type="SUPFAM" id="SSF53901">
    <property type="entry name" value="Thiolase-like"/>
    <property type="match status" value="2"/>
</dbReference>
<evidence type="ECO:0000256" key="18">
    <source>
        <dbReference type="ARBA" id="ARBA00024073"/>
    </source>
</evidence>
<dbReference type="EC" id="2.3.1.16" evidence="18"/>
<evidence type="ECO:0000256" key="7">
    <source>
        <dbReference type="ARBA" id="ARBA00022787"/>
    </source>
</evidence>
<dbReference type="InterPro" id="IPR020613">
    <property type="entry name" value="Thiolase_CS"/>
</dbReference>
<dbReference type="GO" id="GO:0005743">
    <property type="term" value="C:mitochondrial inner membrane"/>
    <property type="evidence" value="ECO:0007669"/>
    <property type="project" value="UniProtKB-SubCell"/>
</dbReference>
<feature type="domain" description="Thiolase N-terminal" evidence="31">
    <location>
        <begin position="114"/>
        <end position="385"/>
    </location>
</feature>
<evidence type="ECO:0000256" key="21">
    <source>
        <dbReference type="ARBA" id="ARBA00045672"/>
    </source>
</evidence>
<dbReference type="PANTHER" id="PTHR18919:SF153">
    <property type="entry name" value="TRIFUNCTIONAL ENZYME SUBUNIT BETA, MITOCHONDRIAL"/>
    <property type="match status" value="1"/>
</dbReference>
<dbReference type="NCBIfam" id="TIGR01930">
    <property type="entry name" value="AcCoA-C-Actrans"/>
    <property type="match status" value="1"/>
</dbReference>
<evidence type="ECO:0000259" key="31">
    <source>
        <dbReference type="Pfam" id="PF00108"/>
    </source>
</evidence>
<evidence type="ECO:0000256" key="29">
    <source>
        <dbReference type="ARBA" id="ARBA00049542"/>
    </source>
</evidence>
<dbReference type="PANTHER" id="PTHR18919">
    <property type="entry name" value="ACETYL-COA C-ACYLTRANSFERASE"/>
    <property type="match status" value="1"/>
</dbReference>
<evidence type="ECO:0000313" key="34">
    <source>
        <dbReference type="Proteomes" id="UP000076858"/>
    </source>
</evidence>
<feature type="domain" description="Thiolase C-terminal" evidence="32">
    <location>
        <begin position="392"/>
        <end position="532"/>
    </location>
</feature>
<keyword evidence="15" id="KW-0472">Membrane</keyword>
<dbReference type="GO" id="GO:0003988">
    <property type="term" value="F:acetyl-CoA C-acyltransferase activity"/>
    <property type="evidence" value="ECO:0007669"/>
    <property type="project" value="UniProtKB-EC"/>
</dbReference>
<evidence type="ECO:0000256" key="10">
    <source>
        <dbReference type="ARBA" id="ARBA00022832"/>
    </source>
</evidence>
<comment type="similarity">
    <text evidence="5 30">Belongs to the thiolase-like superfamily. Thiolase family.</text>
</comment>
<dbReference type="OrthoDB" id="5404651at2759"/>
<evidence type="ECO:0000256" key="16">
    <source>
        <dbReference type="ARBA" id="ARBA00023315"/>
    </source>
</evidence>
<evidence type="ECO:0000256" key="12">
    <source>
        <dbReference type="ARBA" id="ARBA00022990"/>
    </source>
</evidence>
<evidence type="ECO:0000256" key="22">
    <source>
        <dbReference type="ARBA" id="ARBA00046418"/>
    </source>
</evidence>
<evidence type="ECO:0000256" key="27">
    <source>
        <dbReference type="ARBA" id="ARBA00049178"/>
    </source>
</evidence>
<dbReference type="EMBL" id="LRGB01002580">
    <property type="protein sequence ID" value="KZS06960.1"/>
    <property type="molecule type" value="Genomic_DNA"/>
</dbReference>
<keyword evidence="6 30" id="KW-0808">Transferase</keyword>
<evidence type="ECO:0000256" key="23">
    <source>
        <dbReference type="ARBA" id="ARBA00047485"/>
    </source>
</evidence>
<keyword evidence="8" id="KW-0999">Mitochondrion inner membrane</keyword>
<dbReference type="PROSITE" id="PS00098">
    <property type="entry name" value="THIOLASE_1"/>
    <property type="match status" value="1"/>
</dbReference>
<keyword evidence="7" id="KW-1000">Mitochondrion outer membrane</keyword>